<evidence type="ECO:0000256" key="7">
    <source>
        <dbReference type="ARBA" id="ARBA00022839"/>
    </source>
</evidence>
<dbReference type="WBParaSite" id="jg20942.2">
    <property type="protein sequence ID" value="jg20942.2"/>
    <property type="gene ID" value="jg20942"/>
</dbReference>
<dbReference type="SMART" id="SM00479">
    <property type="entry name" value="EXOIII"/>
    <property type="match status" value="1"/>
</dbReference>
<dbReference type="GO" id="GO:0003676">
    <property type="term" value="F:nucleic acid binding"/>
    <property type="evidence" value="ECO:0007669"/>
    <property type="project" value="InterPro"/>
</dbReference>
<comment type="subcellular location">
    <subcellularLocation>
        <location evidence="1">Mitochondrion inner membrane</location>
        <topology evidence="1">Multi-pass membrane protein</topology>
    </subcellularLocation>
</comment>
<feature type="repeat" description="Solcar" evidence="11">
    <location>
        <begin position="320"/>
        <end position="404"/>
    </location>
</feature>
<dbReference type="InterPro" id="IPR034922">
    <property type="entry name" value="REX1-like_exo"/>
</dbReference>
<feature type="repeat" description="Solcar" evidence="11">
    <location>
        <begin position="131"/>
        <end position="215"/>
    </location>
</feature>
<dbReference type="InterPro" id="IPR013520">
    <property type="entry name" value="Ribonucl_H"/>
</dbReference>
<dbReference type="PROSITE" id="PS50920">
    <property type="entry name" value="SOLCAR"/>
    <property type="match status" value="3"/>
</dbReference>
<keyword evidence="7" id="KW-0378">Hydrolase</keyword>
<protein>
    <submittedName>
        <fullName evidence="15">Exonuclease domain-containing protein</fullName>
    </submittedName>
</protein>
<dbReference type="GO" id="GO:0004527">
    <property type="term" value="F:exonuclease activity"/>
    <property type="evidence" value="ECO:0007669"/>
    <property type="project" value="UniProtKB-KW"/>
</dbReference>
<keyword evidence="6" id="KW-0999">Mitochondrion inner membrane</keyword>
<dbReference type="InterPro" id="IPR018108">
    <property type="entry name" value="MCP_transmembrane"/>
</dbReference>
<keyword evidence="7" id="KW-0269">Exonuclease</keyword>
<proteinExistence type="inferred from homology"/>
<feature type="repeat" description="Solcar" evidence="11">
    <location>
        <begin position="226"/>
        <end position="308"/>
    </location>
</feature>
<evidence type="ECO:0000256" key="10">
    <source>
        <dbReference type="ARBA" id="ARBA00023136"/>
    </source>
</evidence>
<feature type="domain" description="Exonuclease" evidence="13">
    <location>
        <begin position="1"/>
        <end position="131"/>
    </location>
</feature>
<evidence type="ECO:0000256" key="3">
    <source>
        <dbReference type="ARBA" id="ARBA00022448"/>
    </source>
</evidence>
<evidence type="ECO:0000256" key="4">
    <source>
        <dbReference type="ARBA" id="ARBA00022692"/>
    </source>
</evidence>
<dbReference type="PANTHER" id="PTHR45829">
    <property type="entry name" value="MITOCHONDRIAL CARRIER PROTEIN RIM2"/>
    <property type="match status" value="1"/>
</dbReference>
<evidence type="ECO:0000256" key="11">
    <source>
        <dbReference type="PROSITE-ProRule" id="PRU00282"/>
    </source>
</evidence>
<organism evidence="14 15">
    <name type="scientific">Ditylenchus dipsaci</name>
    <dbReference type="NCBI Taxonomy" id="166011"/>
    <lineage>
        <taxon>Eukaryota</taxon>
        <taxon>Metazoa</taxon>
        <taxon>Ecdysozoa</taxon>
        <taxon>Nematoda</taxon>
        <taxon>Chromadorea</taxon>
        <taxon>Rhabditida</taxon>
        <taxon>Tylenchina</taxon>
        <taxon>Tylenchomorpha</taxon>
        <taxon>Sphaerularioidea</taxon>
        <taxon>Anguinidae</taxon>
        <taxon>Anguininae</taxon>
        <taxon>Ditylenchus</taxon>
    </lineage>
</organism>
<evidence type="ECO:0000256" key="2">
    <source>
        <dbReference type="ARBA" id="ARBA00006375"/>
    </source>
</evidence>
<keyword evidence="3 12" id="KW-0813">Transport</keyword>
<keyword evidence="5" id="KW-0677">Repeat</keyword>
<keyword evidence="8" id="KW-1133">Transmembrane helix</keyword>
<dbReference type="InterPro" id="IPR036397">
    <property type="entry name" value="RNaseH_sf"/>
</dbReference>
<dbReference type="GO" id="GO:1990519">
    <property type="term" value="P:pyrimidine nucleotide import into mitochondrion"/>
    <property type="evidence" value="ECO:0007669"/>
    <property type="project" value="TreeGrafter"/>
</dbReference>
<dbReference type="PANTHER" id="PTHR45829:SF4">
    <property type="entry name" value="MITOCHONDRIAL CARRIER PROTEIN RIM2"/>
    <property type="match status" value="1"/>
</dbReference>
<evidence type="ECO:0000256" key="9">
    <source>
        <dbReference type="ARBA" id="ARBA00023128"/>
    </source>
</evidence>
<evidence type="ECO:0000256" key="6">
    <source>
        <dbReference type="ARBA" id="ARBA00022792"/>
    </source>
</evidence>
<keyword evidence="7" id="KW-0540">Nuclease</keyword>
<dbReference type="CDD" id="cd06145">
    <property type="entry name" value="REX1_like"/>
    <property type="match status" value="1"/>
</dbReference>
<keyword evidence="10 11" id="KW-0472">Membrane</keyword>
<evidence type="ECO:0000256" key="1">
    <source>
        <dbReference type="ARBA" id="ARBA00004448"/>
    </source>
</evidence>
<dbReference type="Gene3D" id="3.30.420.10">
    <property type="entry name" value="Ribonuclease H-like superfamily/Ribonuclease H"/>
    <property type="match status" value="1"/>
</dbReference>
<evidence type="ECO:0000256" key="8">
    <source>
        <dbReference type="ARBA" id="ARBA00022989"/>
    </source>
</evidence>
<dbReference type="GO" id="GO:0015218">
    <property type="term" value="F:pyrimidine nucleotide transmembrane transporter activity"/>
    <property type="evidence" value="ECO:0007669"/>
    <property type="project" value="InterPro"/>
</dbReference>
<dbReference type="SUPFAM" id="SSF53098">
    <property type="entry name" value="Ribonuclease H-like"/>
    <property type="match status" value="1"/>
</dbReference>
<evidence type="ECO:0000313" key="14">
    <source>
        <dbReference type="Proteomes" id="UP000887574"/>
    </source>
</evidence>
<evidence type="ECO:0000256" key="5">
    <source>
        <dbReference type="ARBA" id="ARBA00022737"/>
    </source>
</evidence>
<evidence type="ECO:0000256" key="12">
    <source>
        <dbReference type="RuleBase" id="RU000488"/>
    </source>
</evidence>
<dbReference type="GO" id="GO:0005743">
    <property type="term" value="C:mitochondrial inner membrane"/>
    <property type="evidence" value="ECO:0007669"/>
    <property type="project" value="UniProtKB-SubCell"/>
</dbReference>
<evidence type="ECO:0000313" key="15">
    <source>
        <dbReference type="WBParaSite" id="jg20942.2"/>
    </source>
</evidence>
<sequence>MVYGVWGTQLARISVVDLLDELVLDEIVRPEENNPIVDCNTRFSGLTKEQIDTAKYDLQGVQKKLFELVNSETILIGHSLESDLKALRIVHLKVVDTSVKIIQEEEGGHDSKEDASACMKLMYHKREFSQLQYFAYCLYGLSSEVFGHHYEKPLHLSHFTNIVAELLVGQQEQQSHVLLRTEGVRSLYKGLIPNLIGVTPSKAVYFLTYSQSKYLWNNSGILVPNSAAVHMTSAGLGGKFLTATIINPVWLVKTRLQLHQGHLGLLPCIKRIYANEGIKGFYKGVTASYVGISETIIQFVVYEYLRARLDEADAAMDEDTKFYKFMVIGGMAKFCACITTYPHEVVRTRLREEGSEARGFWKTLRQVWREGRFSSCYRGVSVQLMRSVPNTAITMGTYELVVSLLHSYLRKPEEESSR</sequence>
<dbReference type="Gene3D" id="1.50.40.10">
    <property type="entry name" value="Mitochondrial carrier domain"/>
    <property type="match status" value="1"/>
</dbReference>
<dbReference type="AlphaFoldDB" id="A0A915DKG6"/>
<keyword evidence="9" id="KW-0496">Mitochondrion</keyword>
<accession>A0A915DKG6</accession>
<keyword evidence="14" id="KW-1185">Reference proteome</keyword>
<keyword evidence="4 11" id="KW-0812">Transmembrane</keyword>
<comment type="similarity">
    <text evidence="2 12">Belongs to the mitochondrial carrier (TC 2.A.29) family.</text>
</comment>
<evidence type="ECO:0000259" key="13">
    <source>
        <dbReference type="SMART" id="SM00479"/>
    </source>
</evidence>
<dbReference type="Proteomes" id="UP000887574">
    <property type="component" value="Unplaced"/>
</dbReference>
<dbReference type="InterPro" id="IPR012337">
    <property type="entry name" value="RNaseH-like_sf"/>
</dbReference>
<name>A0A915DKG6_9BILA</name>
<dbReference type="Pfam" id="PF00153">
    <property type="entry name" value="Mito_carr"/>
    <property type="match status" value="3"/>
</dbReference>
<dbReference type="SUPFAM" id="SSF103506">
    <property type="entry name" value="Mitochondrial carrier"/>
    <property type="match status" value="1"/>
</dbReference>
<dbReference type="InterPro" id="IPR023395">
    <property type="entry name" value="MCP_dom_sf"/>
</dbReference>
<reference evidence="15" key="1">
    <citation type="submission" date="2022-11" db="UniProtKB">
        <authorList>
            <consortium name="WormBaseParasite"/>
        </authorList>
    </citation>
    <scope>IDENTIFICATION</scope>
</reference>
<dbReference type="InterPro" id="IPR049562">
    <property type="entry name" value="SLC25A33/36-like"/>
</dbReference>